<evidence type="ECO:0000256" key="3">
    <source>
        <dbReference type="ARBA" id="ARBA00023251"/>
    </source>
</evidence>
<dbReference type="SUPFAM" id="SSF54593">
    <property type="entry name" value="Glyoxalase/Bleomycin resistance protein/Dihydroxybiphenyl dioxygenase"/>
    <property type="match status" value="1"/>
</dbReference>
<evidence type="ECO:0000259" key="4">
    <source>
        <dbReference type="PROSITE" id="PS51819"/>
    </source>
</evidence>
<dbReference type="CDD" id="cd08349">
    <property type="entry name" value="BLMA_like"/>
    <property type="match status" value="1"/>
</dbReference>
<proteinExistence type="inferred from homology"/>
<sequence>MGNDKTIKFNRLIPELLVSSIEASKVFYVEQLGFTIEYERREDDFALISYEGSQFMLEQDHATAWITGELGSIRGRGINFQIEVDCLDTVIAKIETNDLPYFRKPKEQWYRINTIEEGVKELLIQDPDGYLLRFQQYLGERDILE</sequence>
<dbReference type="Gene3D" id="3.10.180.10">
    <property type="entry name" value="2,3-Dihydroxybiphenyl 1,2-Dioxygenase, domain 1"/>
    <property type="match status" value="1"/>
</dbReference>
<protein>
    <recommendedName>
        <fullName evidence="2">Bleomycin resistance protein</fullName>
    </recommendedName>
</protein>
<dbReference type="eggNOG" id="COG0346">
    <property type="taxonomic scope" value="Bacteria"/>
</dbReference>
<dbReference type="InterPro" id="IPR037523">
    <property type="entry name" value="VOC_core"/>
</dbReference>
<dbReference type="Proteomes" id="UP000028933">
    <property type="component" value="Chromosome"/>
</dbReference>
<evidence type="ECO:0000313" key="6">
    <source>
        <dbReference type="Proteomes" id="UP000028933"/>
    </source>
</evidence>
<dbReference type="Pfam" id="PF00903">
    <property type="entry name" value="Glyoxalase"/>
    <property type="match status" value="1"/>
</dbReference>
<dbReference type="InterPro" id="IPR000335">
    <property type="entry name" value="Bleomycin-R"/>
</dbReference>
<comment type="similarity">
    <text evidence="1">Belongs to the bleomycin resistance protein family.</text>
</comment>
<dbReference type="AlphaFoldDB" id="A0A077EJ80"/>
<dbReference type="EMBL" id="CP007547">
    <property type="protein sequence ID" value="AIL46304.1"/>
    <property type="molecule type" value="Genomic_DNA"/>
</dbReference>
<gene>
    <name evidence="5" type="ORF">BD94_2529</name>
</gene>
<evidence type="ECO:0000313" key="5">
    <source>
        <dbReference type="EMBL" id="AIL46304.1"/>
    </source>
</evidence>
<evidence type="ECO:0000256" key="2">
    <source>
        <dbReference type="ARBA" id="ARBA00021572"/>
    </source>
</evidence>
<dbReference type="InterPro" id="IPR004360">
    <property type="entry name" value="Glyas_Fos-R_dOase_dom"/>
</dbReference>
<dbReference type="STRING" id="1338011.BD94_2529"/>
<organism evidence="5 6">
    <name type="scientific">Elizabethkingia anophelis NUHP1</name>
    <dbReference type="NCBI Taxonomy" id="1338011"/>
    <lineage>
        <taxon>Bacteria</taxon>
        <taxon>Pseudomonadati</taxon>
        <taxon>Bacteroidota</taxon>
        <taxon>Flavobacteriia</taxon>
        <taxon>Flavobacteriales</taxon>
        <taxon>Weeksellaceae</taxon>
        <taxon>Elizabethkingia</taxon>
    </lineage>
</organism>
<dbReference type="PROSITE" id="PS51819">
    <property type="entry name" value="VOC"/>
    <property type="match status" value="1"/>
</dbReference>
<name>A0A077EJ80_9FLAO</name>
<dbReference type="InterPro" id="IPR029068">
    <property type="entry name" value="Glyas_Bleomycin-R_OHBP_Dase"/>
</dbReference>
<dbReference type="GO" id="GO:0046677">
    <property type="term" value="P:response to antibiotic"/>
    <property type="evidence" value="ECO:0007669"/>
    <property type="project" value="UniProtKB-KW"/>
</dbReference>
<reference evidence="5 6" key="1">
    <citation type="journal article" date="2013" name="Lancet">
        <title>First case of E anophelis outbreak in an intensive-care unit.</title>
        <authorList>
            <person name="Teo J."/>
            <person name="Tan S.Y."/>
            <person name="Tay M."/>
            <person name="Ding Y."/>
            <person name="Kjelleberg S."/>
            <person name="Givskov M."/>
            <person name="Lin R.T."/>
            <person name="Yang L."/>
        </authorList>
    </citation>
    <scope>NUCLEOTIDE SEQUENCE [LARGE SCALE GENOMIC DNA]</scope>
    <source>
        <strain evidence="5 6">NUHP1</strain>
    </source>
</reference>
<accession>A0A077EJ80</accession>
<dbReference type="HOGENOM" id="CLU_046006_15_0_10"/>
<keyword evidence="3" id="KW-0046">Antibiotic resistance</keyword>
<feature type="domain" description="VOC" evidence="4">
    <location>
        <begin position="8"/>
        <end position="137"/>
    </location>
</feature>
<dbReference type="RefSeq" id="WP_078413488.1">
    <property type="nucleotide sequence ID" value="NZ_CP007547.1"/>
</dbReference>
<dbReference type="KEGG" id="eao:BD94_2529"/>
<evidence type="ECO:0000256" key="1">
    <source>
        <dbReference type="ARBA" id="ARBA00011051"/>
    </source>
</evidence>